<dbReference type="HOGENOM" id="CLU_1474610_0_0_0"/>
<evidence type="ECO:0000313" key="2">
    <source>
        <dbReference type="Proteomes" id="UP000001505"/>
    </source>
</evidence>
<gene>
    <name evidence="1" type="ordered locus">wcw_0942</name>
</gene>
<dbReference type="RefSeq" id="WP_013182017.1">
    <property type="nucleotide sequence ID" value="NC_014225.1"/>
</dbReference>
<dbReference type="PROSITE" id="PS51257">
    <property type="entry name" value="PROKAR_LIPOPROTEIN"/>
    <property type="match status" value="1"/>
</dbReference>
<keyword evidence="2" id="KW-1185">Reference proteome</keyword>
<dbReference type="Proteomes" id="UP000001505">
    <property type="component" value="Chromosome"/>
</dbReference>
<name>D6YVZ2_WADCW</name>
<reference evidence="1 2" key="1">
    <citation type="journal article" date="2010" name="PLoS ONE">
        <title>The Waddlia genome: a window into chlamydial biology.</title>
        <authorList>
            <person name="Bertelli C."/>
            <person name="Collyn F."/>
            <person name="Croxatto A."/>
            <person name="Ruckert C."/>
            <person name="Polkinghorne A."/>
            <person name="Kebbi-Beghdadi C."/>
            <person name="Goesmann A."/>
            <person name="Vaughan L."/>
            <person name="Greub G."/>
        </authorList>
    </citation>
    <scope>NUCLEOTIDE SEQUENCE [LARGE SCALE GENOMIC DNA]</scope>
    <source>
        <strain evidence="2">ATCC VR-1470 / WSU 86-1044</strain>
    </source>
</reference>
<dbReference type="EMBL" id="CP001928">
    <property type="protein sequence ID" value="ADI38303.1"/>
    <property type="molecule type" value="Genomic_DNA"/>
</dbReference>
<sequence>MKLFFLPFLITVFFLFSCQNKEEFNYAQYTYKEIDKFKKYAFKKYGVVLWGKGGGFMDQINEISLTFYIQKELKVKEMRELIINLSCDFLKQINSNNEIRQYLAEHPFTSKRLDLAVAIFNSKKTYITNPGSTKEKLALGVLNKDNICYTIKNEEEQFLQKVYKETFQEAIEKVQISQIQLNK</sequence>
<organism evidence="1 2">
    <name type="scientific">Waddlia chondrophila (strain ATCC VR-1470 / WSU 86-1044)</name>
    <dbReference type="NCBI Taxonomy" id="716544"/>
    <lineage>
        <taxon>Bacteria</taxon>
        <taxon>Pseudomonadati</taxon>
        <taxon>Chlamydiota</taxon>
        <taxon>Chlamydiia</taxon>
        <taxon>Parachlamydiales</taxon>
        <taxon>Waddliaceae</taxon>
        <taxon>Waddlia</taxon>
    </lineage>
</organism>
<dbReference type="AlphaFoldDB" id="D6YVZ2"/>
<accession>D6YVZ2</accession>
<dbReference type="OrthoDB" id="23272at2"/>
<dbReference type="eggNOG" id="ENOG5033I8U">
    <property type="taxonomic scope" value="Bacteria"/>
</dbReference>
<evidence type="ECO:0000313" key="1">
    <source>
        <dbReference type="EMBL" id="ADI38303.1"/>
    </source>
</evidence>
<evidence type="ECO:0008006" key="3">
    <source>
        <dbReference type="Google" id="ProtNLM"/>
    </source>
</evidence>
<dbReference type="KEGG" id="wch:wcw_0942"/>
<protein>
    <recommendedName>
        <fullName evidence="3">Lipoprotein</fullName>
    </recommendedName>
</protein>
<proteinExistence type="predicted"/>
<dbReference type="STRING" id="716544.wcw_0942"/>